<feature type="compositionally biased region" description="Low complexity" evidence="1">
    <location>
        <begin position="29"/>
        <end position="40"/>
    </location>
</feature>
<reference evidence="2 3" key="1">
    <citation type="journal article" date="2021" name="BMC Genomics">
        <title>Datura genome reveals duplications of psychoactive alkaloid biosynthetic genes and high mutation rate following tissue culture.</title>
        <authorList>
            <person name="Rajewski A."/>
            <person name="Carter-House D."/>
            <person name="Stajich J."/>
            <person name="Litt A."/>
        </authorList>
    </citation>
    <scope>NUCLEOTIDE SEQUENCE [LARGE SCALE GENOMIC DNA]</scope>
    <source>
        <strain evidence="2">AR-01</strain>
    </source>
</reference>
<gene>
    <name evidence="2" type="ORF">HAX54_016974</name>
</gene>
<accession>A0ABS8UJT0</accession>
<keyword evidence="3" id="KW-1185">Reference proteome</keyword>
<name>A0ABS8UJT0_DATST</name>
<feature type="region of interest" description="Disordered" evidence="1">
    <location>
        <begin position="1"/>
        <end position="46"/>
    </location>
</feature>
<comment type="caution">
    <text evidence="2">The sequence shown here is derived from an EMBL/GenBank/DDBJ whole genome shotgun (WGS) entry which is preliminary data.</text>
</comment>
<dbReference type="Proteomes" id="UP000823775">
    <property type="component" value="Unassembled WGS sequence"/>
</dbReference>
<organism evidence="2 3">
    <name type="scientific">Datura stramonium</name>
    <name type="common">Jimsonweed</name>
    <name type="synonym">Common thornapple</name>
    <dbReference type="NCBI Taxonomy" id="4076"/>
    <lineage>
        <taxon>Eukaryota</taxon>
        <taxon>Viridiplantae</taxon>
        <taxon>Streptophyta</taxon>
        <taxon>Embryophyta</taxon>
        <taxon>Tracheophyta</taxon>
        <taxon>Spermatophyta</taxon>
        <taxon>Magnoliopsida</taxon>
        <taxon>eudicotyledons</taxon>
        <taxon>Gunneridae</taxon>
        <taxon>Pentapetalae</taxon>
        <taxon>asterids</taxon>
        <taxon>lamiids</taxon>
        <taxon>Solanales</taxon>
        <taxon>Solanaceae</taxon>
        <taxon>Solanoideae</taxon>
        <taxon>Datureae</taxon>
        <taxon>Datura</taxon>
    </lineage>
</organism>
<evidence type="ECO:0000313" key="2">
    <source>
        <dbReference type="EMBL" id="MCD9559153.1"/>
    </source>
</evidence>
<proteinExistence type="predicted"/>
<evidence type="ECO:0000256" key="1">
    <source>
        <dbReference type="SAM" id="MobiDB-lite"/>
    </source>
</evidence>
<sequence>MKATGETSDEESEGEDGESNLALMDKSAQTQTTTPPRTRTGLGYKNKPVKCDRKRKYVGLAEYKLCSHCEHIGHVSYEFLARIKAL</sequence>
<protein>
    <submittedName>
        <fullName evidence="2">Uncharacterized protein</fullName>
    </submittedName>
</protein>
<feature type="compositionally biased region" description="Acidic residues" evidence="1">
    <location>
        <begin position="7"/>
        <end position="18"/>
    </location>
</feature>
<dbReference type="EMBL" id="JACEIK010002105">
    <property type="protein sequence ID" value="MCD9559153.1"/>
    <property type="molecule type" value="Genomic_DNA"/>
</dbReference>
<evidence type="ECO:0000313" key="3">
    <source>
        <dbReference type="Proteomes" id="UP000823775"/>
    </source>
</evidence>